<dbReference type="Pfam" id="PF22936">
    <property type="entry name" value="Pol_BBD"/>
    <property type="match status" value="1"/>
</dbReference>
<evidence type="ECO:0000256" key="1">
    <source>
        <dbReference type="ARBA" id="ARBA00022670"/>
    </source>
</evidence>
<gene>
    <name evidence="4" type="ORF">Tci_039200</name>
</gene>
<dbReference type="EMBL" id="BKCJ010005525">
    <property type="protein sequence ID" value="GEU67222.1"/>
    <property type="molecule type" value="Genomic_DNA"/>
</dbReference>
<reference evidence="4" key="1">
    <citation type="journal article" date="2019" name="Sci. Rep.">
        <title>Draft genome of Tanacetum cinerariifolium, the natural source of mosquito coil.</title>
        <authorList>
            <person name="Yamashiro T."/>
            <person name="Shiraishi A."/>
            <person name="Satake H."/>
            <person name="Nakayama K."/>
        </authorList>
    </citation>
    <scope>NUCLEOTIDE SEQUENCE</scope>
</reference>
<keyword evidence="1" id="KW-0645">Protease</keyword>
<protein>
    <recommendedName>
        <fullName evidence="3">Integrase catalytic domain-containing protein</fullName>
    </recommendedName>
</protein>
<organism evidence="4">
    <name type="scientific">Tanacetum cinerariifolium</name>
    <name type="common">Dalmatian daisy</name>
    <name type="synonym">Chrysanthemum cinerariifolium</name>
    <dbReference type="NCBI Taxonomy" id="118510"/>
    <lineage>
        <taxon>Eukaryota</taxon>
        <taxon>Viridiplantae</taxon>
        <taxon>Streptophyta</taxon>
        <taxon>Embryophyta</taxon>
        <taxon>Tracheophyta</taxon>
        <taxon>Spermatophyta</taxon>
        <taxon>Magnoliopsida</taxon>
        <taxon>eudicotyledons</taxon>
        <taxon>Gunneridae</taxon>
        <taxon>Pentapetalae</taxon>
        <taxon>asterids</taxon>
        <taxon>campanulids</taxon>
        <taxon>Asterales</taxon>
        <taxon>Asteraceae</taxon>
        <taxon>Asteroideae</taxon>
        <taxon>Anthemideae</taxon>
        <taxon>Anthemidinae</taxon>
        <taxon>Tanacetum</taxon>
    </lineage>
</organism>
<evidence type="ECO:0000256" key="2">
    <source>
        <dbReference type="SAM" id="MobiDB-lite"/>
    </source>
</evidence>
<dbReference type="Gene3D" id="3.30.420.10">
    <property type="entry name" value="Ribonuclease H-like superfamily/Ribonuclease H"/>
    <property type="match status" value="2"/>
</dbReference>
<dbReference type="InterPro" id="IPR039537">
    <property type="entry name" value="Retrotran_Ty1/copia-like"/>
</dbReference>
<dbReference type="SUPFAM" id="SSF53098">
    <property type="entry name" value="Ribonuclease H-like"/>
    <property type="match status" value="2"/>
</dbReference>
<keyword evidence="1" id="KW-0378">Hydrolase</keyword>
<comment type="caution">
    <text evidence="4">The sequence shown here is derived from an EMBL/GenBank/DDBJ whole genome shotgun (WGS) entry which is preliminary data.</text>
</comment>
<accession>A0A6L2M3P8</accession>
<dbReference type="CDD" id="cd09272">
    <property type="entry name" value="RNase_HI_RT_Ty1"/>
    <property type="match status" value="1"/>
</dbReference>
<dbReference type="Pfam" id="PF13976">
    <property type="entry name" value="gag_pre-integrs"/>
    <property type="match status" value="2"/>
</dbReference>
<dbReference type="InterPro" id="IPR012337">
    <property type="entry name" value="RNaseH-like_sf"/>
</dbReference>
<dbReference type="InterPro" id="IPR001584">
    <property type="entry name" value="Integrase_cat-core"/>
</dbReference>
<feature type="domain" description="Integrase catalytic" evidence="3">
    <location>
        <begin position="829"/>
        <end position="906"/>
    </location>
</feature>
<dbReference type="PROSITE" id="PS50994">
    <property type="entry name" value="INTEGRASE"/>
    <property type="match status" value="2"/>
</dbReference>
<name>A0A6L2M3P8_TANCI</name>
<dbReference type="GO" id="GO:0008233">
    <property type="term" value="F:peptidase activity"/>
    <property type="evidence" value="ECO:0007669"/>
    <property type="project" value="UniProtKB-KW"/>
</dbReference>
<evidence type="ECO:0000259" key="3">
    <source>
        <dbReference type="PROSITE" id="PS50994"/>
    </source>
</evidence>
<feature type="region of interest" description="Disordered" evidence="2">
    <location>
        <begin position="603"/>
        <end position="624"/>
    </location>
</feature>
<dbReference type="GO" id="GO:0006508">
    <property type="term" value="P:proteolysis"/>
    <property type="evidence" value="ECO:0007669"/>
    <property type="project" value="UniProtKB-KW"/>
</dbReference>
<proteinExistence type="predicted"/>
<dbReference type="PANTHER" id="PTHR42648:SF32">
    <property type="entry name" value="RIBONUCLEASE H-LIKE DOMAIN, GAG-PRE-INTEGRASE DOMAIN PROTEIN-RELATED"/>
    <property type="match status" value="1"/>
</dbReference>
<dbReference type="InterPro" id="IPR054722">
    <property type="entry name" value="PolX-like_BBD"/>
</dbReference>
<evidence type="ECO:0000313" key="4">
    <source>
        <dbReference type="EMBL" id="GEU67222.1"/>
    </source>
</evidence>
<dbReference type="GO" id="GO:0003676">
    <property type="term" value="F:nucleic acid binding"/>
    <property type="evidence" value="ECO:0007669"/>
    <property type="project" value="InterPro"/>
</dbReference>
<dbReference type="PANTHER" id="PTHR42648">
    <property type="entry name" value="TRANSPOSASE, PUTATIVE-RELATED"/>
    <property type="match status" value="1"/>
</dbReference>
<dbReference type="GO" id="GO:0015074">
    <property type="term" value="P:DNA integration"/>
    <property type="evidence" value="ECO:0007669"/>
    <property type="project" value="InterPro"/>
</dbReference>
<feature type="region of interest" description="Disordered" evidence="2">
    <location>
        <begin position="968"/>
        <end position="991"/>
    </location>
</feature>
<dbReference type="InterPro" id="IPR025724">
    <property type="entry name" value="GAG-pre-integrase_dom"/>
</dbReference>
<dbReference type="InterPro" id="IPR036397">
    <property type="entry name" value="RNaseH_sf"/>
</dbReference>
<sequence>MLAIPDEHLLKFHACKDAKSLWEAIKNRLRGNKESKKMHKTILKQNYENFATSSQKGLDKTYDRFQKLISQLEIHVNTAHSVSTASSKDQASTISYVNDVMFSFFSNQSNAPQLDNEDLKQIDIDDLEEIDLKWQVAMLTMRVKRLNAIIAIGEVILLENVGNQGIRGIEIEMLQQEMHQWTHLLQMPCQISATDKTGLGYDGHVNESEVHNNVVDSCESDGDHNKVNYSVPKIETNASKTSNGSLEKSKTVSSSALIIEDWESDSEDENMFESKEVMKTVKPSLEKTKFVNDRNTTVENENKAEKPRKFSQNPMVAVLTKSGQVPVNTAKKISHGAATSVSTARHVDTAASRPHVNNALPTTYSYFKAHSPVRRPFNRKSAAKTNNFNEKVNTAKATLDESNLWHRMLGYINFKTMNKLMRENLTRGLPSKTFKNDHTCVAFQKGKKHKASLGIEHQMDHKVKTIRCDNGTKFKNKIMNEFCEMKGIRREFSVARTHQQNGFVERKNRTLIEAARTMLADSKLPTTFWAKAVNTACYVQNMMILYNSKEFRVFNTRIKIVVEYLHINFLENKPNVIGIRPNWMFDINTLTMSMNYQPVFTGNQTNANAGPKSSEDEVAEDAGKKSTEVLRKENGVQDIAKEGNISYVSDFEELNRGYVTFGGNPKGGKITGKGKIKTGKLDFDDVYYVKELKFNLFSVSQMCDKKNNVLFTDTECLVLSSDFKLPDASQVLLRVPRNNNMYNFDLKNVVHVGGLTCLSAKATLDESNLWHRMLGYINFKTMNKLMRENLTRGLPSKTFKNDHTCVAFQKGKKHKASLGIEHQMDHKVKTIRCDNGTKFKNKIMNEFCEMKGIRREFSVARTHQQNGFVERKNRTLIEAARTMLADSKLPTTFWAKAVNTACYVQNMMILYNSKEFRVFNTRIKIVVEYLHINFLENKPNVIGIRPNWMFDINTLTMSMNYQPVFTGNQTNANAGPKSSEDEVAEDAGKKSTEVLRKENGVQDIAKEGRERAQKNDFEIMFGQDKDTNGNKIFTHNTGIFSGAYDDEVEGTEANFNNLELTTVVSPISTTRIHKDHPKEQIIGDPLSAIQTRRMTKTSQEHAMIEPNKVIQALTDPSWIEMDVKSAFLYGTIEEEVYVCKPPSFEDPHFPNKVMQKDDRIFISQDKYVADILKKFDFSSVKIASTPKETNKALLKDEEANDVDVHLYRSMIRDSPFILEAFSDSDYAGASLDRKSTTGGCQFLRKRLISWQCKKQTVVANSTTKAEYVAAANCCGQVKEYQEKDKIESKQDKNKKRG</sequence>
<feature type="domain" description="Integrase catalytic" evidence="3">
    <location>
        <begin position="464"/>
        <end position="541"/>
    </location>
</feature>